<proteinExistence type="predicted"/>
<evidence type="ECO:0000313" key="1">
    <source>
        <dbReference type="EMBL" id="KKN66451.1"/>
    </source>
</evidence>
<organism evidence="1">
    <name type="scientific">marine sediment metagenome</name>
    <dbReference type="NCBI Taxonomy" id="412755"/>
    <lineage>
        <taxon>unclassified sequences</taxon>
        <taxon>metagenomes</taxon>
        <taxon>ecological metagenomes</taxon>
    </lineage>
</organism>
<sequence>MPEKKKEVRINFRTNERFKTRLKDFLQEKNMRLSDFCHQAISEKMKKMGGYNNNSVMKQIKELSKKLNGVNSKIKDQTITMEKQAKIGEKESKFDTYKEIEMKITLITNIIETHRKTNSYRVSKSNGNILGKTTGDIIEESKLNREEVWDILKQSGKFIKCKNGGWDLNV</sequence>
<gene>
    <name evidence="1" type="ORF">LCGC14_0471730</name>
</gene>
<accession>A0A0F9UZ02</accession>
<comment type="caution">
    <text evidence="1">The sequence shown here is derived from an EMBL/GenBank/DDBJ whole genome shotgun (WGS) entry which is preliminary data.</text>
</comment>
<dbReference type="AlphaFoldDB" id="A0A0F9UZ02"/>
<protein>
    <submittedName>
        <fullName evidence="1">Uncharacterized protein</fullName>
    </submittedName>
</protein>
<name>A0A0F9UZ02_9ZZZZ</name>
<dbReference type="EMBL" id="LAZR01000501">
    <property type="protein sequence ID" value="KKN66451.1"/>
    <property type="molecule type" value="Genomic_DNA"/>
</dbReference>
<reference evidence="1" key="1">
    <citation type="journal article" date="2015" name="Nature">
        <title>Complex archaea that bridge the gap between prokaryotes and eukaryotes.</title>
        <authorList>
            <person name="Spang A."/>
            <person name="Saw J.H."/>
            <person name="Jorgensen S.L."/>
            <person name="Zaremba-Niedzwiedzka K."/>
            <person name="Martijn J."/>
            <person name="Lind A.E."/>
            <person name="van Eijk R."/>
            <person name="Schleper C."/>
            <person name="Guy L."/>
            <person name="Ettema T.J."/>
        </authorList>
    </citation>
    <scope>NUCLEOTIDE SEQUENCE</scope>
</reference>